<keyword evidence="6" id="KW-1185">Reference proteome</keyword>
<dbReference type="Proteomes" id="UP001528823">
    <property type="component" value="Unassembled WGS sequence"/>
</dbReference>
<feature type="domain" description="Potassium channel" evidence="4">
    <location>
        <begin position="48"/>
        <end position="102"/>
    </location>
</feature>
<comment type="caution">
    <text evidence="5">The sequence shown here is derived from an EMBL/GenBank/DDBJ whole genome shotgun (WGS) entry which is preliminary data.</text>
</comment>
<comment type="subcellular location">
    <subcellularLocation>
        <location evidence="1">Cell membrane</location>
        <topology evidence="1">Multi-pass membrane protein</topology>
    </subcellularLocation>
</comment>
<dbReference type="InterPro" id="IPR050721">
    <property type="entry name" value="Trk_Ktr_HKT_K-transport"/>
</dbReference>
<dbReference type="Pfam" id="PF02254">
    <property type="entry name" value="TrkA_N"/>
    <property type="match status" value="1"/>
</dbReference>
<dbReference type="InterPro" id="IPR013099">
    <property type="entry name" value="K_chnl_dom"/>
</dbReference>
<evidence type="ECO:0000256" key="1">
    <source>
        <dbReference type="ARBA" id="ARBA00004651"/>
    </source>
</evidence>
<name>A0ABT5UG56_9GAMM</name>
<evidence type="ECO:0000313" key="6">
    <source>
        <dbReference type="Proteomes" id="UP001528823"/>
    </source>
</evidence>
<accession>A0ABT5UG56</accession>
<dbReference type="SUPFAM" id="SSF51735">
    <property type="entry name" value="NAD(P)-binding Rossmann-fold domains"/>
    <property type="match status" value="1"/>
</dbReference>
<dbReference type="EMBL" id="JAPMOU010000035">
    <property type="protein sequence ID" value="MDE1464472.1"/>
    <property type="molecule type" value="Genomic_DNA"/>
</dbReference>
<keyword evidence="5" id="KW-0813">Transport</keyword>
<dbReference type="PANTHER" id="PTHR43833:SF9">
    <property type="entry name" value="POTASSIUM CHANNEL PROTEIN YUGO-RELATED"/>
    <property type="match status" value="1"/>
</dbReference>
<dbReference type="SUPFAM" id="SSF81324">
    <property type="entry name" value="Voltage-gated potassium channels"/>
    <property type="match status" value="1"/>
</dbReference>
<keyword evidence="5" id="KW-0406">Ion transport</keyword>
<keyword evidence="2" id="KW-0812">Transmembrane</keyword>
<keyword evidence="5" id="KW-0407">Ion channel</keyword>
<dbReference type="Gene3D" id="1.10.287.70">
    <property type="match status" value="1"/>
</dbReference>
<keyword evidence="2" id="KW-0472">Membrane</keyword>
<dbReference type="Gene3D" id="3.40.50.720">
    <property type="entry name" value="NAD(P)-binding Rossmann-like Domain"/>
    <property type="match status" value="1"/>
</dbReference>
<sequence length="352" mass="39056">MVYFLGRFFKQLNHHFLKLSLSGITLAVVVHLFLSWALLWGLGEEDLVKPEVYVYYYLTTATTIGYGDYSPVTTWGRLLVAFWVMPGAVALFAAYLGKTTHLVVSWWRRGMQGKGNYSNLADHFLILGWHGDGTTRMVELITADAKRAERDIVLCVDDEIENPLPDVVSFVQGRALSDESLLLRAGVKNASRIIIYGKTDDQTLSTALAVDALKPQGHIVAHFEDERKGELLNSHCPKVECNTDIAIEMLVRSAEDPGSSRVQTQLLSALAGPTQFSLKIPDNFVGTDFGKLFYYLKEHHNATAFGVAGNVAGTDLVLNPNKNTPIKSGQLVYFMAQERITSNEVKWDSLVG</sequence>
<reference evidence="5 6" key="1">
    <citation type="submission" date="2022-11" db="EMBL/GenBank/DDBJ databases">
        <title>Spartinivicinus poritis sp. nov., isolated from scleractinian coral Porites lutea.</title>
        <authorList>
            <person name="Zhang G."/>
            <person name="Cai L."/>
            <person name="Wei Q."/>
        </authorList>
    </citation>
    <scope>NUCLEOTIDE SEQUENCE [LARGE SCALE GENOMIC DNA]</scope>
    <source>
        <strain evidence="5 6">A2-2</strain>
    </source>
</reference>
<dbReference type="RefSeq" id="WP_274690798.1">
    <property type="nucleotide sequence ID" value="NZ_JAPMOU010000035.1"/>
</dbReference>
<evidence type="ECO:0000259" key="4">
    <source>
        <dbReference type="Pfam" id="PF07885"/>
    </source>
</evidence>
<dbReference type="Pfam" id="PF07885">
    <property type="entry name" value="Ion_trans_2"/>
    <property type="match status" value="1"/>
</dbReference>
<dbReference type="InterPro" id="IPR003148">
    <property type="entry name" value="RCK_N"/>
</dbReference>
<organism evidence="5 6">
    <name type="scientific">Spartinivicinus poritis</name>
    <dbReference type="NCBI Taxonomy" id="2994640"/>
    <lineage>
        <taxon>Bacteria</taxon>
        <taxon>Pseudomonadati</taxon>
        <taxon>Pseudomonadota</taxon>
        <taxon>Gammaproteobacteria</taxon>
        <taxon>Oceanospirillales</taxon>
        <taxon>Zooshikellaceae</taxon>
        <taxon>Spartinivicinus</taxon>
    </lineage>
</organism>
<gene>
    <name evidence="5" type="ORF">ORQ98_21145</name>
</gene>
<protein>
    <submittedName>
        <fullName evidence="5">Potassium channel family protein</fullName>
    </submittedName>
</protein>
<dbReference type="GO" id="GO:0034220">
    <property type="term" value="P:monoatomic ion transmembrane transport"/>
    <property type="evidence" value="ECO:0007669"/>
    <property type="project" value="UniProtKB-KW"/>
</dbReference>
<evidence type="ECO:0000256" key="2">
    <source>
        <dbReference type="SAM" id="Phobius"/>
    </source>
</evidence>
<evidence type="ECO:0000313" key="5">
    <source>
        <dbReference type="EMBL" id="MDE1464472.1"/>
    </source>
</evidence>
<feature type="domain" description="RCK N-terminal" evidence="3">
    <location>
        <begin position="146"/>
        <end position="233"/>
    </location>
</feature>
<proteinExistence type="predicted"/>
<keyword evidence="2" id="KW-1133">Transmembrane helix</keyword>
<feature type="transmembrane region" description="Helical" evidence="2">
    <location>
        <begin position="21"/>
        <end position="42"/>
    </location>
</feature>
<feature type="transmembrane region" description="Helical" evidence="2">
    <location>
        <begin position="75"/>
        <end position="96"/>
    </location>
</feature>
<dbReference type="PANTHER" id="PTHR43833">
    <property type="entry name" value="POTASSIUM CHANNEL PROTEIN 2-RELATED-RELATED"/>
    <property type="match status" value="1"/>
</dbReference>
<evidence type="ECO:0000259" key="3">
    <source>
        <dbReference type="Pfam" id="PF02254"/>
    </source>
</evidence>
<dbReference type="InterPro" id="IPR036291">
    <property type="entry name" value="NAD(P)-bd_dom_sf"/>
</dbReference>